<evidence type="ECO:0000313" key="3">
    <source>
        <dbReference type="Proteomes" id="UP000306102"/>
    </source>
</evidence>
<gene>
    <name evidence="2" type="ORF">TEA_022969</name>
</gene>
<feature type="transmembrane region" description="Helical" evidence="1">
    <location>
        <begin position="110"/>
        <end position="130"/>
    </location>
</feature>
<sequence>MRPDLDRGNENREEAAVRRGFFVVLSPSFIFQKTTFEQSKFLFNSVTGAGAGVTVDVFTGTVLPARVMTWLPVVARVFIKSTAAVYFSLLGLLVGFIQISQGAAESPFKIHPMSMLASLMSACIYSLALVLKEFVELEGQQIISENYARIFFYVTLIVAGLAPASLVSVLVPDWLIWLPYGIWFIFSVIVVRLKAWDLFTGFLPAQIAGPDNEN</sequence>
<dbReference type="PANTHER" id="PTHR34115:SF6">
    <property type="entry name" value="PROTEIN, PUTATIVE-RELATED"/>
    <property type="match status" value="1"/>
</dbReference>
<proteinExistence type="predicted"/>
<dbReference type="PANTHER" id="PTHR34115">
    <property type="entry name" value="PROTEIN, PUTATIVE-RELATED"/>
    <property type="match status" value="1"/>
</dbReference>
<name>A0A4S4CXK7_CAMSN</name>
<evidence type="ECO:0000256" key="1">
    <source>
        <dbReference type="SAM" id="Phobius"/>
    </source>
</evidence>
<accession>A0A4S4CXK7</accession>
<comment type="caution">
    <text evidence="2">The sequence shown here is derived from an EMBL/GenBank/DDBJ whole genome shotgun (WGS) entry which is preliminary data.</text>
</comment>
<protein>
    <submittedName>
        <fullName evidence="2">Uncharacterized protein</fullName>
    </submittedName>
</protein>
<dbReference type="EMBL" id="SDRB02013776">
    <property type="protein sequence ID" value="THF94143.1"/>
    <property type="molecule type" value="Genomic_DNA"/>
</dbReference>
<evidence type="ECO:0000313" key="2">
    <source>
        <dbReference type="EMBL" id="THF94143.1"/>
    </source>
</evidence>
<feature type="transmembrane region" description="Helical" evidence="1">
    <location>
        <begin position="150"/>
        <end position="168"/>
    </location>
</feature>
<keyword evidence="1" id="KW-0812">Transmembrane</keyword>
<organism evidence="2 3">
    <name type="scientific">Camellia sinensis var. sinensis</name>
    <name type="common">China tea</name>
    <dbReference type="NCBI Taxonomy" id="542762"/>
    <lineage>
        <taxon>Eukaryota</taxon>
        <taxon>Viridiplantae</taxon>
        <taxon>Streptophyta</taxon>
        <taxon>Embryophyta</taxon>
        <taxon>Tracheophyta</taxon>
        <taxon>Spermatophyta</taxon>
        <taxon>Magnoliopsida</taxon>
        <taxon>eudicotyledons</taxon>
        <taxon>Gunneridae</taxon>
        <taxon>Pentapetalae</taxon>
        <taxon>asterids</taxon>
        <taxon>Ericales</taxon>
        <taxon>Theaceae</taxon>
        <taxon>Camellia</taxon>
    </lineage>
</organism>
<keyword evidence="3" id="KW-1185">Reference proteome</keyword>
<keyword evidence="1" id="KW-1133">Transmembrane helix</keyword>
<feature type="transmembrane region" description="Helical" evidence="1">
    <location>
        <begin position="77"/>
        <end position="98"/>
    </location>
</feature>
<dbReference type="Proteomes" id="UP000306102">
    <property type="component" value="Unassembled WGS sequence"/>
</dbReference>
<reference evidence="2 3" key="1">
    <citation type="journal article" date="2018" name="Proc. Natl. Acad. Sci. U.S.A.">
        <title>Draft genome sequence of Camellia sinensis var. sinensis provides insights into the evolution of the tea genome and tea quality.</title>
        <authorList>
            <person name="Wei C."/>
            <person name="Yang H."/>
            <person name="Wang S."/>
            <person name="Zhao J."/>
            <person name="Liu C."/>
            <person name="Gao L."/>
            <person name="Xia E."/>
            <person name="Lu Y."/>
            <person name="Tai Y."/>
            <person name="She G."/>
            <person name="Sun J."/>
            <person name="Cao H."/>
            <person name="Tong W."/>
            <person name="Gao Q."/>
            <person name="Li Y."/>
            <person name="Deng W."/>
            <person name="Jiang X."/>
            <person name="Wang W."/>
            <person name="Chen Q."/>
            <person name="Zhang S."/>
            <person name="Li H."/>
            <person name="Wu J."/>
            <person name="Wang P."/>
            <person name="Li P."/>
            <person name="Shi C."/>
            <person name="Zheng F."/>
            <person name="Jian J."/>
            <person name="Huang B."/>
            <person name="Shan D."/>
            <person name="Shi M."/>
            <person name="Fang C."/>
            <person name="Yue Y."/>
            <person name="Li F."/>
            <person name="Li D."/>
            <person name="Wei S."/>
            <person name="Han B."/>
            <person name="Jiang C."/>
            <person name="Yin Y."/>
            <person name="Xia T."/>
            <person name="Zhang Z."/>
            <person name="Bennetzen J.L."/>
            <person name="Zhao S."/>
            <person name="Wan X."/>
        </authorList>
    </citation>
    <scope>NUCLEOTIDE SEQUENCE [LARGE SCALE GENOMIC DNA]</scope>
    <source>
        <strain evidence="3">cv. Shuchazao</strain>
        <tissue evidence="2">Leaf</tissue>
    </source>
</reference>
<dbReference type="InterPro" id="IPR053258">
    <property type="entry name" value="Ca-permeable_cation_channel"/>
</dbReference>
<feature type="transmembrane region" description="Helical" evidence="1">
    <location>
        <begin position="174"/>
        <end position="193"/>
    </location>
</feature>
<keyword evidence="1" id="KW-0472">Membrane</keyword>
<dbReference type="AlphaFoldDB" id="A0A4S4CXK7"/>